<dbReference type="VEuPathDB" id="FungiDB:yc1106_01637"/>
<dbReference type="Pfam" id="PF13424">
    <property type="entry name" value="TPR_12"/>
    <property type="match status" value="1"/>
</dbReference>
<sequence length="94" mass="10993">MLYLDEGRWKEAEELLVQVMEMRNKVLGEEHLDTLTSMSNLASNYRYKDRWDDAEKLEIQVMEIRKAKLGADHPNTLTSMTDLAFTWKTQGRSA</sequence>
<dbReference type="InterPro" id="IPR053137">
    <property type="entry name" value="NLR-like"/>
</dbReference>
<evidence type="ECO:0008006" key="3">
    <source>
        <dbReference type="Google" id="ProtNLM"/>
    </source>
</evidence>
<protein>
    <recommendedName>
        <fullName evidence="3">Kinesin light chain</fullName>
    </recommendedName>
</protein>
<organism evidence="1 2">
    <name type="scientific">Curvularia clavata</name>
    <dbReference type="NCBI Taxonomy" id="95742"/>
    <lineage>
        <taxon>Eukaryota</taxon>
        <taxon>Fungi</taxon>
        <taxon>Dikarya</taxon>
        <taxon>Ascomycota</taxon>
        <taxon>Pezizomycotina</taxon>
        <taxon>Dothideomycetes</taxon>
        <taxon>Pleosporomycetidae</taxon>
        <taxon>Pleosporales</taxon>
        <taxon>Pleosporineae</taxon>
        <taxon>Pleosporaceae</taxon>
        <taxon>Curvularia</taxon>
    </lineage>
</organism>
<keyword evidence="2" id="KW-1185">Reference proteome</keyword>
<dbReference type="PANTHER" id="PTHR46082">
    <property type="entry name" value="ATP/GTP-BINDING PROTEIN-RELATED"/>
    <property type="match status" value="1"/>
</dbReference>
<accession>A0A9Q9DNU0</accession>
<dbReference type="OrthoDB" id="3693369at2759"/>
<gene>
    <name evidence="1" type="ORF">yc1106_01637</name>
</gene>
<reference evidence="1" key="1">
    <citation type="submission" date="2021-12" db="EMBL/GenBank/DDBJ databases">
        <title>Curvularia clavata genome.</title>
        <authorList>
            <person name="Cao Y."/>
        </authorList>
    </citation>
    <scope>NUCLEOTIDE SEQUENCE</scope>
    <source>
        <strain evidence="1">Yc1106</strain>
    </source>
</reference>
<dbReference type="Proteomes" id="UP001056012">
    <property type="component" value="Chromosome 1"/>
</dbReference>
<name>A0A9Q9DNU0_CURCL</name>
<dbReference type="EMBL" id="CP089274">
    <property type="protein sequence ID" value="USP74363.1"/>
    <property type="molecule type" value="Genomic_DNA"/>
</dbReference>
<dbReference type="AlphaFoldDB" id="A0A9Q9DNU0"/>
<evidence type="ECO:0000313" key="1">
    <source>
        <dbReference type="EMBL" id="USP74363.1"/>
    </source>
</evidence>
<dbReference type="Gene3D" id="1.25.40.10">
    <property type="entry name" value="Tetratricopeptide repeat domain"/>
    <property type="match status" value="1"/>
</dbReference>
<evidence type="ECO:0000313" key="2">
    <source>
        <dbReference type="Proteomes" id="UP001056012"/>
    </source>
</evidence>
<proteinExistence type="predicted"/>
<dbReference type="PANTHER" id="PTHR46082:SF11">
    <property type="entry name" value="AAA+ ATPASE DOMAIN-CONTAINING PROTEIN-RELATED"/>
    <property type="match status" value="1"/>
</dbReference>
<dbReference type="SUPFAM" id="SSF48452">
    <property type="entry name" value="TPR-like"/>
    <property type="match status" value="1"/>
</dbReference>
<dbReference type="InterPro" id="IPR011990">
    <property type="entry name" value="TPR-like_helical_dom_sf"/>
</dbReference>